<keyword evidence="7" id="KW-0175">Coiled coil</keyword>
<dbReference type="PANTHER" id="PTHR48053">
    <property type="entry name" value="LEUCINE RICH REPEAT FAMILY PROTEIN, EXPRESSED"/>
    <property type="match status" value="1"/>
</dbReference>
<dbReference type="Proteomes" id="UP000031366">
    <property type="component" value="Unassembled WGS sequence"/>
</dbReference>
<dbReference type="Pfam" id="PF00560">
    <property type="entry name" value="LRR_1"/>
    <property type="match status" value="3"/>
</dbReference>
<dbReference type="Gene3D" id="3.80.10.10">
    <property type="entry name" value="Ribonuclease Inhibitor"/>
    <property type="match status" value="2"/>
</dbReference>
<evidence type="ECO:0000256" key="8">
    <source>
        <dbReference type="SAM" id="MobiDB-lite"/>
    </source>
</evidence>
<evidence type="ECO:0000256" key="3">
    <source>
        <dbReference type="ARBA" id="ARBA00022475"/>
    </source>
</evidence>
<dbReference type="InterPro" id="IPR051716">
    <property type="entry name" value="Plant_RL_S/T_kinase"/>
</dbReference>
<keyword evidence="11" id="KW-1185">Reference proteome</keyword>
<feature type="chain" id="PRO_5038706306" evidence="9">
    <location>
        <begin position="27"/>
        <end position="1413"/>
    </location>
</feature>
<keyword evidence="3" id="KW-1003">Cell membrane</keyword>
<proteinExistence type="predicted"/>
<gene>
    <name evidence="10" type="ORF">U732_42</name>
</gene>
<keyword evidence="6" id="KW-0677">Repeat</keyword>
<feature type="compositionally biased region" description="Low complexity" evidence="8">
    <location>
        <begin position="1098"/>
        <end position="1125"/>
    </location>
</feature>
<reference evidence="10 11" key="1">
    <citation type="journal article" date="2015" name="Infect. Genet. Evol.">
        <title>Genomic sequences of six botulinum neurotoxin-producing strains representing three clostridial species illustrate the mobility and diversity of botulinum neurotoxin genes.</title>
        <authorList>
            <person name="Smith T.J."/>
            <person name="Hill K.K."/>
            <person name="Xie G."/>
            <person name="Foley B.T."/>
            <person name="Williamson C.H."/>
            <person name="Foster J.T."/>
            <person name="Johnson S.L."/>
            <person name="Chertkov O."/>
            <person name="Teshima H."/>
            <person name="Gibbons H.S."/>
            <person name="Johnsky L.A."/>
            <person name="Karavis M.A."/>
            <person name="Smith L.A."/>
        </authorList>
    </citation>
    <scope>NUCLEOTIDE SEQUENCE [LARGE SCALE GENOMIC DNA]</scope>
    <source>
        <strain evidence="10 11">CDC 2741</strain>
    </source>
</reference>
<name>A0A0C1U034_9CLOT</name>
<dbReference type="RefSeq" id="WP_039635642.1">
    <property type="nucleotide sequence ID" value="NZ_AYSO01000020.1"/>
</dbReference>
<evidence type="ECO:0000313" key="10">
    <source>
        <dbReference type="EMBL" id="KIE44868.1"/>
    </source>
</evidence>
<dbReference type="GO" id="GO:0005886">
    <property type="term" value="C:plasma membrane"/>
    <property type="evidence" value="ECO:0007669"/>
    <property type="project" value="UniProtKB-SubCell"/>
</dbReference>
<dbReference type="FunFam" id="3.80.10.10:FF:000041">
    <property type="entry name" value="LRR receptor-like serine/threonine-protein kinase ERECTA"/>
    <property type="match status" value="1"/>
</dbReference>
<evidence type="ECO:0000256" key="4">
    <source>
        <dbReference type="ARBA" id="ARBA00022614"/>
    </source>
</evidence>
<accession>A0A0C1U034</accession>
<evidence type="ECO:0000256" key="5">
    <source>
        <dbReference type="ARBA" id="ARBA00022729"/>
    </source>
</evidence>
<dbReference type="SUPFAM" id="SSF52058">
    <property type="entry name" value="L domain-like"/>
    <property type="match status" value="1"/>
</dbReference>
<evidence type="ECO:0000256" key="7">
    <source>
        <dbReference type="SAM" id="Coils"/>
    </source>
</evidence>
<evidence type="ECO:0000256" key="1">
    <source>
        <dbReference type="ARBA" id="ARBA00004167"/>
    </source>
</evidence>
<dbReference type="Gene3D" id="3.40.50.12090">
    <property type="match status" value="2"/>
</dbReference>
<dbReference type="Pfam" id="PF04122">
    <property type="entry name" value="CW_binding_2"/>
    <property type="match status" value="3"/>
</dbReference>
<feature type="coiled-coil region" evidence="7">
    <location>
        <begin position="595"/>
        <end position="698"/>
    </location>
</feature>
<dbReference type="OrthoDB" id="3171015at2"/>
<sequence length="1413" mass="159375">MISKRTKKIISKTLMAVMLSSMTLNGVQHLAYAQEATQQNDFESSVMVEHDDNEIVTESEWEGQLWLYEAVKSQFDNKAIAEVTYGDLLKVRSIKCQPNGNSEKRHIPKLIGYFKNAYAIELPNMGLEGSIPEELYTMKKLATLDISNNKVSGMISHKIGDLRNLTWFYINNNNFTGEFPKEIGNIPGLRTLIIGNNDFTGIFPKELRNLKLFEIDIQNTNITGTILENIIDMTELEKVNLSNSKFEGEIPVKIGQLWKLITLDLSNNNFTGTIPKEIVKSIYLKTLKLNDNYFTGPVPQEFSKQFSLQADISNNPLVGEYYAPKDNAKINYQGTYVNSSIEGINKLTPIKVKASVNEEVTIFQPMEDLGEYYDYDVEEKEGYYIMRQDKDRLSFKPTREGIINIKAIANFSDWGLTPYNGVTKSIRLEIDTEYNRLTIKLPETIKFEELTDLDSKTNKYLKEYINNSDVNLEVRVKNEFAYVTAKDEEDYHCNYYNSKLKKNILVQDIKIPIEKGTEDNSEQLQLEQEAKDAVVKAENTRKKADIDAARELVTKLKNETLKSELIGRLDAIKSVENDEKEKETLAIASVEKAESSRKQEDINKAKELVNQLNNSTLKEELINRLEAIKSIEEENKEELEKKIQEAQSALDKAKQTKEEKDIERAANLINELPSCKEKDNLRSELDKLILDINNEKDEESKIKEATKAVIKAESSCKYGDINTAKILVNTLKISGTKTDLLGRIEAIERLCAEKLEQAKLALEKAELSRTKADIEIAKDTISQLPNIEDRTPLYDRLSKIFTLEDEMAEIAKGEKAVAKAEKNRRDADREEAYTIVDTIKNSDKKLEFYDRLKAIETIEDIYNKREQAVELLVQKAEISKSMVDVEHARNEMYKLPIEFRLINKKNYRLDVIELMDRLKSIEKSVTNSTGPGPRAKNMSAKKLIADIEEFSGLTEAEIEDMILNAEKSLERNDIDSARKELFNLYQVQQSMNDKPLRLDIADLRIRTMTYIEDKQKDDTTTPEIKDKLDDLKDVVDNIVKDGKVDDIQNDLTDVVDTVKDIDRDIVEGITITDGSEKPELIEHIPDTDNGNGNGNTGGNTDNGNNNNGNSNGSDNGSGNSSSGSNETVTPPSTKPNEEKTDKTVIKTTFELADELKVDGKLKSVIITTNQDFADALTATPLAAKEKAPILYVGPGATNDTLDYVKSNIKEKGKVFIIGETGAISQDIESKLKSISNNVTRLGGKDRYETNEKILEQINVRTETPIYVTSGLDFADAVTVSSKAIENEGAIILTRKDITSEILKQYVNKSKNKEIVIIGGTGVISDKVEKELNNEGMTVTRLGGADRYETSIKVADSMKSRKTYVIKGDDFKHSINYGVKAGLEKASIVYGDKNSKELKEFLKNQTTITRTFIK</sequence>
<evidence type="ECO:0000256" key="6">
    <source>
        <dbReference type="ARBA" id="ARBA00022737"/>
    </source>
</evidence>
<dbReference type="InterPro" id="IPR001611">
    <property type="entry name" value="Leu-rich_rpt"/>
</dbReference>
<feature type="coiled-coil region" evidence="7">
    <location>
        <begin position="803"/>
        <end position="830"/>
    </location>
</feature>
<evidence type="ECO:0000313" key="11">
    <source>
        <dbReference type="Proteomes" id="UP000031366"/>
    </source>
</evidence>
<protein>
    <submittedName>
        <fullName evidence="10">Leucine Rich Repeat family protein</fullName>
    </submittedName>
</protein>
<keyword evidence="4" id="KW-0433">Leucine-rich repeat</keyword>
<feature type="region of interest" description="Disordered" evidence="8">
    <location>
        <begin position="1070"/>
        <end position="1141"/>
    </location>
</feature>
<feature type="compositionally biased region" description="Basic and acidic residues" evidence="8">
    <location>
        <begin position="1074"/>
        <end position="1086"/>
    </location>
</feature>
<dbReference type="PANTHER" id="PTHR48053:SF126">
    <property type="entry name" value="MDIS1-INTERACTING RECEPTOR LIKE KINASE 2-LIKE ISOFORM X1"/>
    <property type="match status" value="1"/>
</dbReference>
<evidence type="ECO:0000256" key="2">
    <source>
        <dbReference type="ARBA" id="ARBA00004236"/>
    </source>
</evidence>
<dbReference type="InterPro" id="IPR007253">
    <property type="entry name" value="Cell_wall-bd_2"/>
</dbReference>
<dbReference type="FunFam" id="3.80.10.10:FF:000383">
    <property type="entry name" value="Leucine-rich repeat receptor protein kinase EMS1"/>
    <property type="match status" value="1"/>
</dbReference>
<feature type="signal peptide" evidence="9">
    <location>
        <begin position="1"/>
        <end position="26"/>
    </location>
</feature>
<dbReference type="EMBL" id="AYSO01000020">
    <property type="protein sequence ID" value="KIE44868.1"/>
    <property type="molecule type" value="Genomic_DNA"/>
</dbReference>
<keyword evidence="3" id="KW-0472">Membrane</keyword>
<comment type="caution">
    <text evidence="10">The sequence shown here is derived from an EMBL/GenBank/DDBJ whole genome shotgun (WGS) entry which is preliminary data.</text>
</comment>
<organism evidence="10 11">
    <name type="scientific">Clostridium argentinense CDC 2741</name>
    <dbReference type="NCBI Taxonomy" id="1418104"/>
    <lineage>
        <taxon>Bacteria</taxon>
        <taxon>Bacillati</taxon>
        <taxon>Bacillota</taxon>
        <taxon>Clostridia</taxon>
        <taxon>Eubacteriales</taxon>
        <taxon>Clostridiaceae</taxon>
        <taxon>Clostridium</taxon>
    </lineage>
</organism>
<evidence type="ECO:0000256" key="9">
    <source>
        <dbReference type="SAM" id="SignalP"/>
    </source>
</evidence>
<dbReference type="InterPro" id="IPR032675">
    <property type="entry name" value="LRR_dom_sf"/>
</dbReference>
<comment type="subcellular location">
    <subcellularLocation>
        <location evidence="2">Cell membrane</location>
    </subcellularLocation>
    <subcellularLocation>
        <location evidence="1">Membrane</location>
        <topology evidence="1">Single-pass membrane protein</topology>
    </subcellularLocation>
</comment>
<keyword evidence="5 9" id="KW-0732">Signal</keyword>